<feature type="transmembrane region" description="Helical" evidence="2">
    <location>
        <begin position="177"/>
        <end position="196"/>
    </location>
</feature>
<dbReference type="InterPro" id="IPR050879">
    <property type="entry name" value="Acyltransferase_3"/>
</dbReference>
<dbReference type="Proteomes" id="UP001451303">
    <property type="component" value="Unassembled WGS sequence"/>
</dbReference>
<dbReference type="EMBL" id="JAVLET010000016">
    <property type="protein sequence ID" value="KAL0465523.1"/>
    <property type="molecule type" value="Genomic_DNA"/>
</dbReference>
<feature type="compositionally biased region" description="Basic and acidic residues" evidence="1">
    <location>
        <begin position="437"/>
        <end position="449"/>
    </location>
</feature>
<feature type="domain" description="Acyltransferase 3" evidence="3">
    <location>
        <begin position="131"/>
        <end position="379"/>
    </location>
</feature>
<feature type="transmembrane region" description="Helical" evidence="2">
    <location>
        <begin position="484"/>
        <end position="503"/>
    </location>
</feature>
<keyword evidence="2" id="KW-0472">Membrane</keyword>
<comment type="caution">
    <text evidence="4">The sequence shown here is derived from an EMBL/GenBank/DDBJ whole genome shotgun (WGS) entry which is preliminary data.</text>
</comment>
<feature type="region of interest" description="Disordered" evidence="1">
    <location>
        <begin position="425"/>
        <end position="481"/>
    </location>
</feature>
<protein>
    <submittedName>
        <fullName evidence="4">Acyltransferase family domain-containing protein</fullName>
    </submittedName>
</protein>
<feature type="transmembrane region" description="Helical" evidence="2">
    <location>
        <begin position="644"/>
        <end position="666"/>
    </location>
</feature>
<feature type="transmembrane region" description="Helical" evidence="2">
    <location>
        <begin position="138"/>
        <end position="157"/>
    </location>
</feature>
<name>A0ABR3CZN2_NEUIN</name>
<evidence type="ECO:0000259" key="3">
    <source>
        <dbReference type="Pfam" id="PF01757"/>
    </source>
</evidence>
<dbReference type="PANTHER" id="PTHR23028">
    <property type="entry name" value="ACETYLTRANSFERASE"/>
    <property type="match status" value="1"/>
</dbReference>
<feature type="transmembrane region" description="Helical" evidence="2">
    <location>
        <begin position="606"/>
        <end position="624"/>
    </location>
</feature>
<accession>A0ABR3CZN2</accession>
<feature type="transmembrane region" description="Helical" evidence="2">
    <location>
        <begin position="243"/>
        <end position="262"/>
    </location>
</feature>
<keyword evidence="5" id="KW-1185">Reference proteome</keyword>
<evidence type="ECO:0000313" key="4">
    <source>
        <dbReference type="EMBL" id="KAL0465523.1"/>
    </source>
</evidence>
<dbReference type="GO" id="GO:0016746">
    <property type="term" value="F:acyltransferase activity"/>
    <property type="evidence" value="ECO:0007669"/>
    <property type="project" value="UniProtKB-KW"/>
</dbReference>
<gene>
    <name evidence="4" type="ORF">QR685DRAFT_131671</name>
</gene>
<dbReference type="PANTHER" id="PTHR23028:SF134">
    <property type="entry name" value="PUTATIVE (AFU_ORTHOLOGUE AFUA_4G08520)-RELATED"/>
    <property type="match status" value="1"/>
</dbReference>
<evidence type="ECO:0000313" key="5">
    <source>
        <dbReference type="Proteomes" id="UP001451303"/>
    </source>
</evidence>
<keyword evidence="4" id="KW-0012">Acyltransferase</keyword>
<organism evidence="4 5">
    <name type="scientific">Neurospora intermedia</name>
    <dbReference type="NCBI Taxonomy" id="5142"/>
    <lineage>
        <taxon>Eukaryota</taxon>
        <taxon>Fungi</taxon>
        <taxon>Dikarya</taxon>
        <taxon>Ascomycota</taxon>
        <taxon>Pezizomycotina</taxon>
        <taxon>Sordariomycetes</taxon>
        <taxon>Sordariomycetidae</taxon>
        <taxon>Sordariales</taxon>
        <taxon>Sordariaceae</taxon>
        <taxon>Neurospora</taxon>
    </lineage>
</organism>
<evidence type="ECO:0000256" key="2">
    <source>
        <dbReference type="SAM" id="Phobius"/>
    </source>
</evidence>
<keyword evidence="2" id="KW-0812">Transmembrane</keyword>
<keyword evidence="2" id="KW-1133">Transmembrane helix</keyword>
<dbReference type="InterPro" id="IPR002656">
    <property type="entry name" value="Acyl_transf_3_dom"/>
</dbReference>
<dbReference type="Pfam" id="PF01757">
    <property type="entry name" value="Acyl_transf_3"/>
    <property type="match status" value="1"/>
</dbReference>
<sequence length="687" mass="77393">MNHTYAEETSSVGLKLNTDKAFLPDIESNSGHEEQGVGRAPQRQRRRHSTIFGWLPRLNIGFFSRKARHHVLHVIASIRPLLLRSAFFLLPSFLQSRIRRRRPFCSALPENQKKRDKERDDEEPRTLSPTAYLDGMRGIAAFSVFLCHYFYTYFVIAEGWGSGGSNYHFLKLPIIRLFYSGPPMVCIFFVISGYAISLKPLKLIHSASCSSGSSSTTAHSDERNYSKLFETLSSLVFRRGLRLFLPPAISTFLIVLLLRLGAYEWNREFASDENFLRNVQEIHYERFESATEQFVDWAYAMLNFVHLWDWDAFAGSTGIDVHLWTIPVEFRASMVLFLTILGTARLNRGVRRGVVLGWCGFAFLWERWDMCLFWMGMVLAESDVIREMQAKGEKEGRVQGVFAERNGGGGGVLPVVEPVLARTGDVMPQQRRHPQRHPQETTARGRDISSDMTIVGSGDETSQESHQLPTPRPPTTTAAAGGPFPAGITLFPTVLLVISLYLLSQPDINSHLTPGWITLTSLIPHWWTEHYRFYQSIGAVLFVYSVSRYPSSSDSCSVSSSHSPSVAGSCSSNTGPTTAVPMFSSILNPKTLFESSIARHLGKTSYAIYLVHGPVLHTLGYTVMKFTWTRVTGMETDEQYVTGFVLASLAVVPLVIWVADVFWRGVDEPVVRFARRLEQRVVVRIGE</sequence>
<evidence type="ECO:0000256" key="1">
    <source>
        <dbReference type="SAM" id="MobiDB-lite"/>
    </source>
</evidence>
<feature type="region of interest" description="Disordered" evidence="1">
    <location>
        <begin position="25"/>
        <end position="44"/>
    </location>
</feature>
<reference evidence="4 5" key="1">
    <citation type="submission" date="2023-09" db="EMBL/GenBank/DDBJ databases">
        <title>Multi-omics analysis of a traditional fermented food reveals byproduct-associated fungal strains for waste-to-food upcycling.</title>
        <authorList>
            <consortium name="Lawrence Berkeley National Laboratory"/>
            <person name="Rekdal V.M."/>
            <person name="Villalobos-Escobedo J.M."/>
            <person name="Rodriguez-Valeron N."/>
            <person name="Garcia M.O."/>
            <person name="Vasquez D.P."/>
            <person name="Damayanti I."/>
            <person name="Sorensen P.M."/>
            <person name="Baidoo E.E."/>
            <person name="De Carvalho A.C."/>
            <person name="Riley R."/>
            <person name="Lipzen A."/>
            <person name="He G."/>
            <person name="Yan M."/>
            <person name="Haridas S."/>
            <person name="Daum C."/>
            <person name="Yoshinaga Y."/>
            <person name="Ng V."/>
            <person name="Grigoriev I.V."/>
            <person name="Munk R."/>
            <person name="Nuraida L."/>
            <person name="Wijaya C.H."/>
            <person name="Morales P.-C."/>
            <person name="Keasling J.D."/>
        </authorList>
    </citation>
    <scope>NUCLEOTIDE SEQUENCE [LARGE SCALE GENOMIC DNA]</scope>
    <source>
        <strain evidence="4 5">FGSC 2613</strain>
    </source>
</reference>
<proteinExistence type="predicted"/>
<keyword evidence="4" id="KW-0808">Transferase</keyword>